<dbReference type="Proteomes" id="UP000092730">
    <property type="component" value="Chromosome 1"/>
</dbReference>
<feature type="compositionally biased region" description="Basic and acidic residues" evidence="1">
    <location>
        <begin position="234"/>
        <end position="254"/>
    </location>
</feature>
<name>A0A1B9GDS0_9TREE</name>
<dbReference type="EMBL" id="CP144541">
    <property type="protein sequence ID" value="WVW79982.1"/>
    <property type="molecule type" value="Genomic_DNA"/>
</dbReference>
<evidence type="ECO:0000313" key="2">
    <source>
        <dbReference type="EMBL" id="OCF29144.1"/>
    </source>
</evidence>
<proteinExistence type="predicted"/>
<evidence type="ECO:0000256" key="1">
    <source>
        <dbReference type="SAM" id="MobiDB-lite"/>
    </source>
</evidence>
<feature type="region of interest" description="Disordered" evidence="1">
    <location>
        <begin position="223"/>
        <end position="281"/>
    </location>
</feature>
<protein>
    <submittedName>
        <fullName evidence="2">Uncharacterized protein</fullName>
    </submittedName>
</protein>
<accession>A0A1B9GDS0</accession>
<evidence type="ECO:0000313" key="4">
    <source>
        <dbReference type="Proteomes" id="UP000092730"/>
    </source>
</evidence>
<reference evidence="2" key="3">
    <citation type="submission" date="2014-01" db="EMBL/GenBank/DDBJ databases">
        <title>Evolution of pathogenesis and genome organization in the Tremellales.</title>
        <authorList>
            <person name="Cuomo C."/>
            <person name="Litvintseva A."/>
            <person name="Heitman J."/>
            <person name="Chen Y."/>
            <person name="Sun S."/>
            <person name="Springer D."/>
            <person name="Dromer F."/>
            <person name="Young S."/>
            <person name="Zeng Q."/>
            <person name="Chapman S."/>
            <person name="Gujja S."/>
            <person name="Saif S."/>
            <person name="Birren B."/>
        </authorList>
    </citation>
    <scope>NUCLEOTIDE SEQUENCE</scope>
    <source>
        <strain evidence="2">CBS 10118</strain>
    </source>
</reference>
<reference evidence="3" key="4">
    <citation type="submission" date="2024-02" db="EMBL/GenBank/DDBJ databases">
        <title>Comparative genomics of Cryptococcus and Kwoniella reveals pathogenesis evolution and contrasting modes of karyotype evolution via chromosome fusion or intercentromeric recombination.</title>
        <authorList>
            <person name="Coelho M.A."/>
            <person name="David-Palma M."/>
            <person name="Shea T."/>
            <person name="Bowers K."/>
            <person name="McGinley-Smith S."/>
            <person name="Mohammad A.W."/>
            <person name="Gnirke A."/>
            <person name="Yurkov A.M."/>
            <person name="Nowrousian M."/>
            <person name="Sun S."/>
            <person name="Cuomo C.A."/>
            <person name="Heitman J."/>
        </authorList>
    </citation>
    <scope>NUCLEOTIDE SEQUENCE</scope>
    <source>
        <strain evidence="3">CBS 10118</strain>
    </source>
</reference>
<feature type="region of interest" description="Disordered" evidence="1">
    <location>
        <begin position="428"/>
        <end position="447"/>
    </location>
</feature>
<dbReference type="AlphaFoldDB" id="A0A1B9GDS0"/>
<feature type="compositionally biased region" description="Basic and acidic residues" evidence="1">
    <location>
        <begin position="144"/>
        <end position="157"/>
    </location>
</feature>
<dbReference type="RefSeq" id="XP_019050214.1">
    <property type="nucleotide sequence ID" value="XM_019187336.1"/>
</dbReference>
<dbReference type="OrthoDB" id="2563446at2759"/>
<gene>
    <name evidence="2" type="ORF">I302_00639</name>
    <name evidence="3" type="ORF">I302_101955</name>
</gene>
<feature type="region of interest" description="Disordered" evidence="1">
    <location>
        <begin position="340"/>
        <end position="380"/>
    </location>
</feature>
<reference evidence="3" key="2">
    <citation type="submission" date="2013-07" db="EMBL/GenBank/DDBJ databases">
        <authorList>
            <consortium name="The Broad Institute Genome Sequencing Platform"/>
            <person name="Cuomo C."/>
            <person name="Litvintseva A."/>
            <person name="Chen Y."/>
            <person name="Heitman J."/>
            <person name="Sun S."/>
            <person name="Springer D."/>
            <person name="Dromer F."/>
            <person name="Young S.K."/>
            <person name="Zeng Q."/>
            <person name="Gargeya S."/>
            <person name="Fitzgerald M."/>
            <person name="Abouelleil A."/>
            <person name="Alvarado L."/>
            <person name="Berlin A.M."/>
            <person name="Chapman S.B."/>
            <person name="Dewar J."/>
            <person name="Goldberg J."/>
            <person name="Griggs A."/>
            <person name="Gujja S."/>
            <person name="Hansen M."/>
            <person name="Howarth C."/>
            <person name="Imamovic A."/>
            <person name="Larimer J."/>
            <person name="McCowan C."/>
            <person name="Murphy C."/>
            <person name="Pearson M."/>
            <person name="Priest M."/>
            <person name="Roberts A."/>
            <person name="Saif S."/>
            <person name="Shea T."/>
            <person name="Sykes S."/>
            <person name="Wortman J."/>
            <person name="Nusbaum C."/>
            <person name="Birren B."/>
        </authorList>
    </citation>
    <scope>NUCLEOTIDE SEQUENCE</scope>
    <source>
        <strain evidence="3">CBS 10118</strain>
    </source>
</reference>
<dbReference type="EMBL" id="KI894018">
    <property type="protein sequence ID" value="OCF29144.1"/>
    <property type="molecule type" value="Genomic_DNA"/>
</dbReference>
<feature type="compositionally biased region" description="Low complexity" evidence="1">
    <location>
        <begin position="351"/>
        <end position="360"/>
    </location>
</feature>
<dbReference type="VEuPathDB" id="FungiDB:I302_00639"/>
<organism evidence="2">
    <name type="scientific">Kwoniella bestiolae CBS 10118</name>
    <dbReference type="NCBI Taxonomy" id="1296100"/>
    <lineage>
        <taxon>Eukaryota</taxon>
        <taxon>Fungi</taxon>
        <taxon>Dikarya</taxon>
        <taxon>Basidiomycota</taxon>
        <taxon>Agaricomycotina</taxon>
        <taxon>Tremellomycetes</taxon>
        <taxon>Tremellales</taxon>
        <taxon>Cryptococcaceae</taxon>
        <taxon>Kwoniella</taxon>
    </lineage>
</organism>
<sequence>MPRDLSERAQDFREQWLARSGGWLSELVITLSDLTGIWDIIILSGIFVGSWIVLRTSPMEISLILGFAFDLAIPLQYHNDEELSSRQEVHLQNYWPTFMIGCIVEGVSFFLLHPDLFTLIVCIKTTFCLCIWLSKDQEGLQIKPRRDFKSDRDDSRSSRSRSHRSSPSDSESETVRPSHGSSSTPSHIPPCKHVPDAYKYLKRAGYDDPAIAGMVLTANQADKDKARKMVKGWASEKDPKNIERRNKEYGERARKAGWKPPPSSGSVPSDNSGGQSQMPQSKYIPDAHKYLKRAGYDDAAIAGMILMLDQIGDKDKAKQQFAAWAQEKDPKQIERRNAQYAERAAKAGWKGSSSSSSSQPSGGGSGVVDDGPPNMPTSYHIPGSQAYQALKKAGYEDVAIAGMIVGMNMGDEKQALSNFKIWTEEKDPAQIKRRNESHGKTGKEVGFPDKAKMNAAVGGSPGQRMKARLGIPVGSVNKVEKAMKAKKVDPRLSQRILEILKNPKSEKDIQRAIGSLKDEGIDIKEPEFADGFGAPDGHGGYRDIVIGEDDRNLMMRKMMKRKEFSREQVDGWERYLRQPLSRREFEEKVLPFAKRVDAFIGEGYHGTGPHQFRAKGLEMVKRRIQDQNAVSHAVIDQAILHAINKKDSKEAQNLLNKWAKDGLSQAEIQQFASATDWT</sequence>
<evidence type="ECO:0000313" key="3">
    <source>
        <dbReference type="EMBL" id="WVW79982.1"/>
    </source>
</evidence>
<feature type="compositionally biased region" description="Polar residues" evidence="1">
    <location>
        <begin position="264"/>
        <end position="280"/>
    </location>
</feature>
<keyword evidence="4" id="KW-1185">Reference proteome</keyword>
<feature type="region of interest" description="Disordered" evidence="1">
    <location>
        <begin position="144"/>
        <end position="190"/>
    </location>
</feature>
<dbReference type="KEGG" id="kbi:30205038"/>
<reference evidence="2" key="1">
    <citation type="submission" date="2013-07" db="EMBL/GenBank/DDBJ databases">
        <title>The Genome Sequence of Cryptococcus bestiolae CBS10118.</title>
        <authorList>
            <consortium name="The Broad Institute Genome Sequencing Platform"/>
            <person name="Cuomo C."/>
            <person name="Litvintseva A."/>
            <person name="Chen Y."/>
            <person name="Heitman J."/>
            <person name="Sun S."/>
            <person name="Springer D."/>
            <person name="Dromer F."/>
            <person name="Young S.K."/>
            <person name="Zeng Q."/>
            <person name="Gargeya S."/>
            <person name="Fitzgerald M."/>
            <person name="Abouelleil A."/>
            <person name="Alvarado L."/>
            <person name="Berlin A.M."/>
            <person name="Chapman S.B."/>
            <person name="Dewar J."/>
            <person name="Goldberg J."/>
            <person name="Griggs A."/>
            <person name="Gujja S."/>
            <person name="Hansen M."/>
            <person name="Howarth C."/>
            <person name="Imamovic A."/>
            <person name="Larimer J."/>
            <person name="McCowan C."/>
            <person name="Murphy C."/>
            <person name="Pearson M."/>
            <person name="Priest M."/>
            <person name="Roberts A."/>
            <person name="Saif S."/>
            <person name="Shea T."/>
            <person name="Sykes S."/>
            <person name="Wortman J."/>
            <person name="Nusbaum C."/>
            <person name="Birren B."/>
        </authorList>
    </citation>
    <scope>NUCLEOTIDE SEQUENCE [LARGE SCALE GENOMIC DNA]</scope>
    <source>
        <strain evidence="2">CBS 10118</strain>
    </source>
</reference>
<dbReference type="GeneID" id="30205038"/>